<proteinExistence type="predicted"/>
<keyword evidence="3 7" id="KW-0812">Transmembrane</keyword>
<name>A0ABT6FGA8_9BACT</name>
<feature type="transmembrane region" description="Helical" evidence="7">
    <location>
        <begin position="36"/>
        <end position="54"/>
    </location>
</feature>
<evidence type="ECO:0000313" key="9">
    <source>
        <dbReference type="Proteomes" id="UP001216907"/>
    </source>
</evidence>
<evidence type="ECO:0000256" key="4">
    <source>
        <dbReference type="ARBA" id="ARBA00022989"/>
    </source>
</evidence>
<dbReference type="RefSeq" id="WP_277862902.1">
    <property type="nucleotide sequence ID" value="NZ_JARRAG010000002.1"/>
</dbReference>
<keyword evidence="2" id="KW-1003">Cell membrane</keyword>
<organism evidence="8 9">
    <name type="scientific">Paludisphaera mucosa</name>
    <dbReference type="NCBI Taxonomy" id="3030827"/>
    <lineage>
        <taxon>Bacteria</taxon>
        <taxon>Pseudomonadati</taxon>
        <taxon>Planctomycetota</taxon>
        <taxon>Planctomycetia</taxon>
        <taxon>Isosphaerales</taxon>
        <taxon>Isosphaeraceae</taxon>
        <taxon>Paludisphaera</taxon>
    </lineage>
</organism>
<keyword evidence="5 7" id="KW-0472">Membrane</keyword>
<feature type="compositionally biased region" description="Low complexity" evidence="6">
    <location>
        <begin position="124"/>
        <end position="139"/>
    </location>
</feature>
<keyword evidence="9" id="KW-1185">Reference proteome</keyword>
<evidence type="ECO:0000256" key="7">
    <source>
        <dbReference type="SAM" id="Phobius"/>
    </source>
</evidence>
<dbReference type="EMBL" id="JARRAG010000002">
    <property type="protein sequence ID" value="MDG3006606.1"/>
    <property type="molecule type" value="Genomic_DNA"/>
</dbReference>
<dbReference type="Proteomes" id="UP001216907">
    <property type="component" value="Unassembled WGS sequence"/>
</dbReference>
<evidence type="ECO:0000256" key="5">
    <source>
        <dbReference type="ARBA" id="ARBA00023136"/>
    </source>
</evidence>
<feature type="region of interest" description="Disordered" evidence="6">
    <location>
        <begin position="120"/>
        <end position="139"/>
    </location>
</feature>
<accession>A0ABT6FGA8</accession>
<feature type="transmembrane region" description="Helical" evidence="7">
    <location>
        <begin position="61"/>
        <end position="81"/>
    </location>
</feature>
<keyword evidence="4 7" id="KW-1133">Transmembrane helix</keyword>
<comment type="caution">
    <text evidence="8">The sequence shown here is derived from an EMBL/GenBank/DDBJ whole genome shotgun (WGS) entry which is preliminary data.</text>
</comment>
<evidence type="ECO:0000256" key="6">
    <source>
        <dbReference type="SAM" id="MobiDB-lite"/>
    </source>
</evidence>
<dbReference type="InterPro" id="IPR011743">
    <property type="entry name" value="Caa3_sub_IV"/>
</dbReference>
<evidence type="ECO:0000256" key="3">
    <source>
        <dbReference type="ARBA" id="ARBA00022692"/>
    </source>
</evidence>
<protein>
    <submittedName>
        <fullName evidence="8">Cytochrome C oxidase subunit IV family protein</fullName>
    </submittedName>
</protein>
<dbReference type="Pfam" id="PF03626">
    <property type="entry name" value="COX4_pro"/>
    <property type="match status" value="1"/>
</dbReference>
<comment type="subcellular location">
    <subcellularLocation>
        <location evidence="1">Cell membrane</location>
        <topology evidence="1">Multi-pass membrane protein</topology>
    </subcellularLocation>
</comment>
<feature type="transmembrane region" description="Helical" evidence="7">
    <location>
        <begin position="87"/>
        <end position="109"/>
    </location>
</feature>
<reference evidence="8 9" key="1">
    <citation type="submission" date="2023-03" db="EMBL/GenBank/DDBJ databases">
        <title>Paludisphaera mucosa sp. nov. a novel planctomycete from northern fen.</title>
        <authorList>
            <person name="Ivanova A."/>
        </authorList>
    </citation>
    <scope>NUCLEOTIDE SEQUENCE [LARGE SCALE GENOMIC DNA]</scope>
    <source>
        <strain evidence="8 9">Pla2</strain>
    </source>
</reference>
<evidence type="ECO:0000256" key="2">
    <source>
        <dbReference type="ARBA" id="ARBA00022475"/>
    </source>
</evidence>
<dbReference type="InterPro" id="IPR005171">
    <property type="entry name" value="Cyt_c_oxidase_su4_prok"/>
</dbReference>
<gene>
    <name evidence="8" type="ORF">PZE19_22775</name>
</gene>
<sequence>MTEPNDATPTLPVVPSTPAQVDAAADVESHAPYMKVLLGLLVLTILEYGFARVFKDSSGPLIFGLVLLASVKAALVAWYFMHLKFERLWVFLVIAPAFVLALILTALLFPDFVMRTEPLDEPEPTATAASSGGATPGAV</sequence>
<evidence type="ECO:0000313" key="8">
    <source>
        <dbReference type="EMBL" id="MDG3006606.1"/>
    </source>
</evidence>
<dbReference type="NCBIfam" id="TIGR02229">
    <property type="entry name" value="caa3_sub_IV"/>
    <property type="match status" value="1"/>
</dbReference>
<evidence type="ECO:0000256" key="1">
    <source>
        <dbReference type="ARBA" id="ARBA00004651"/>
    </source>
</evidence>